<organism evidence="2 3">
    <name type="scientific">Didymodactylos carnosus</name>
    <dbReference type="NCBI Taxonomy" id="1234261"/>
    <lineage>
        <taxon>Eukaryota</taxon>
        <taxon>Metazoa</taxon>
        <taxon>Spiralia</taxon>
        <taxon>Gnathifera</taxon>
        <taxon>Rotifera</taxon>
        <taxon>Eurotatoria</taxon>
        <taxon>Bdelloidea</taxon>
        <taxon>Philodinida</taxon>
        <taxon>Philodinidae</taxon>
        <taxon>Didymodactylos</taxon>
    </lineage>
</organism>
<dbReference type="PANTHER" id="PTHR37162:SF1">
    <property type="entry name" value="BED-TYPE DOMAIN-CONTAINING PROTEIN"/>
    <property type="match status" value="1"/>
</dbReference>
<evidence type="ECO:0000313" key="1">
    <source>
        <dbReference type="EMBL" id="CAF1259432.1"/>
    </source>
</evidence>
<accession>A0A8S2PRB9</accession>
<comment type="caution">
    <text evidence="2">The sequence shown here is derived from an EMBL/GenBank/DDBJ whole genome shotgun (WGS) entry which is preliminary data.</text>
</comment>
<evidence type="ECO:0000313" key="3">
    <source>
        <dbReference type="Proteomes" id="UP000682733"/>
    </source>
</evidence>
<protein>
    <submittedName>
        <fullName evidence="2">Uncharacterized protein</fullName>
    </submittedName>
</protein>
<gene>
    <name evidence="1" type="ORF">OVA965_LOCUS26661</name>
    <name evidence="2" type="ORF">TMI583_LOCUS27405</name>
</gene>
<feature type="non-terminal residue" evidence="2">
    <location>
        <position position="1"/>
    </location>
</feature>
<dbReference type="Proteomes" id="UP000682733">
    <property type="component" value="Unassembled WGS sequence"/>
</dbReference>
<name>A0A8S2PRB9_9BILA</name>
<dbReference type="SUPFAM" id="SSF53098">
    <property type="entry name" value="Ribonuclease H-like"/>
    <property type="match status" value="1"/>
</dbReference>
<dbReference type="InterPro" id="IPR012337">
    <property type="entry name" value="RNaseH-like_sf"/>
</dbReference>
<dbReference type="PANTHER" id="PTHR37162">
    <property type="entry name" value="HAT FAMILY DIMERISATION DOMAINCONTAINING PROTEIN-RELATED"/>
    <property type="match status" value="1"/>
</dbReference>
<dbReference type="EMBL" id="CAJOBA010038754">
    <property type="protein sequence ID" value="CAF4066280.1"/>
    <property type="molecule type" value="Genomic_DNA"/>
</dbReference>
<reference evidence="2" key="1">
    <citation type="submission" date="2021-02" db="EMBL/GenBank/DDBJ databases">
        <authorList>
            <person name="Nowell W R."/>
        </authorList>
    </citation>
    <scope>NUCLEOTIDE SEQUENCE</scope>
</reference>
<proteinExistence type="predicted"/>
<dbReference type="Proteomes" id="UP000677228">
    <property type="component" value="Unassembled WGS sequence"/>
</dbReference>
<dbReference type="EMBL" id="CAJNOK010017195">
    <property type="protein sequence ID" value="CAF1259432.1"/>
    <property type="molecule type" value="Genomic_DNA"/>
</dbReference>
<evidence type="ECO:0000313" key="2">
    <source>
        <dbReference type="EMBL" id="CAF4066280.1"/>
    </source>
</evidence>
<dbReference type="AlphaFoldDB" id="A0A8S2PRB9"/>
<sequence>MKCLEFKFLLNEYDNNAYMELNEPNEIQTSEESEVETITTVNKSLGSLKNPTVNNKQTKNTNSSSKSKRCSTFNNNWLKDPKYSTFLKECRTNSYLAHCSICKSNFSIANGGVYLINRHAEQPSHKQLAETEAKQKSRSIHDFIPSSSTLTKLTAAELSLVFHGVHHGHSYISQSCTIDLLKKIFNESNIGQNIACGKTKSRDLAVNVLVESGITRSVLEVLEQPRESAEHIVAALRGVLTKNNIDIQQMTSIGADNTNTNYGRHHSVFSIIKLEVLNLLKGNCYCHILNNSVKNSHPCLLVNIESYLSSLYSHFSSSSKRVAALKEYFEFVEEDYLLSYVYSIPCSNAFAEGVFSHMKHAWTPSRNSMSIETVAAELQIRLNCKMKCNDFFTFVQNEPDLIKCARRSE</sequence>